<dbReference type="Proteomes" id="UP000694920">
    <property type="component" value="Unplaced"/>
</dbReference>
<sequence>MSAFTASSNGNLLRRGLLGPLSQRNISAANVCLAQKSEKHSDGFLSKLKDIFNRSAVLESCRNHTSSDEMDQYGTALHYDQAIQGLSGLDRHSLRLIRCRINPHSIGYDRGITAMSWMGEPIGLSSRNTKPPIREPNMPEKPKKEEKKEKKQKKPVIRVDGADEVTNILEPGRKEISHSDETNCNCQWGVKLAESTARSDKPVLRNIPEYVIKQKWGVNVKEYLTKAEAAATAASEAEPKETAKDTREVDANYVNLGSASNARTRTHVTSGDAPQSPLQLKNIQVHQAGDSLEASNRRTADSTGNDISKDMENDDRSIAERAEIHSERSESIGKEIRDSKQFERCLDCDYNIPENIPLGGEISAWEDVAVKSKIREHSLAANRASAKPTKSSSRIFIRPEPPQPKLDIETVRAANEWDDIEDEVNRSEYKALRSMEIKRALNRMDPLSAFRKIDYTTQKKLHTYSTCSPYTLYFDNNLPVNKIIRTRMKVNTVSSAGSNSRKEFNTELGKIRKIPRNQNPIEQLEVQSPIDLESLTTQPKLSTVVTGMLQSDQEETKTQLTVKDSGATVDKIEDNEALLKEDSNLLSHEREAEMVLAISSNEDASDDHVNSSEDLEHDESTESDGPAEAFLSKEISSDSEEKSFLNFDSPKKSVSLRVTSESSESPEFLVNEEHSTTSSWHNRNDLKEKYELSNSQEEEGYEEDDEFIIDGDFIRMPGDPYPYSRDNIKRWQVPSGKGISKEDSAQPPLSTSANEAVRTYDNYKVSELASSPNSERAATQFSDSRHRMETDSIQHQAPVRKMSRTTQKERKTSSISKLGELSEAREHSPLRYYKTAIENHLVPNCLRNNSKQNFSTNQQNSSLRGNPILSPRAIYAESYLFNIDRRSILNDKTETSESQKDKQDDA</sequence>
<accession>A0AAJ7RV44</accession>
<dbReference type="RefSeq" id="XP_024947153.1">
    <property type="nucleotide sequence ID" value="XM_025091385.1"/>
</dbReference>
<evidence type="ECO:0000256" key="1">
    <source>
        <dbReference type="SAM" id="MobiDB-lite"/>
    </source>
</evidence>
<feature type="compositionally biased region" description="Acidic residues" evidence="1">
    <location>
        <begin position="613"/>
        <end position="622"/>
    </location>
</feature>
<reference evidence="3 4" key="1">
    <citation type="submission" date="2025-04" db="UniProtKB">
        <authorList>
            <consortium name="RefSeq"/>
        </authorList>
    </citation>
    <scope>IDENTIFICATION</scope>
</reference>
<evidence type="ECO:0000313" key="2">
    <source>
        <dbReference type="Proteomes" id="UP000694920"/>
    </source>
</evidence>
<dbReference type="AlphaFoldDB" id="A0AAJ7RV44"/>
<protein>
    <submittedName>
        <fullName evidence="3 4">Uncharacterized protein LOC112495321 isoform X1</fullName>
    </submittedName>
</protein>
<proteinExistence type="predicted"/>
<evidence type="ECO:0000313" key="3">
    <source>
        <dbReference type="RefSeq" id="XP_024947152.1"/>
    </source>
</evidence>
<feature type="compositionally biased region" description="Basic and acidic residues" evidence="1">
    <location>
        <begin position="237"/>
        <end position="250"/>
    </location>
</feature>
<feature type="region of interest" description="Disordered" evidence="1">
    <location>
        <begin position="848"/>
        <end position="867"/>
    </location>
</feature>
<organism evidence="2 3">
    <name type="scientific">Cephus cinctus</name>
    <name type="common">Wheat stem sawfly</name>
    <dbReference type="NCBI Taxonomy" id="211228"/>
    <lineage>
        <taxon>Eukaryota</taxon>
        <taxon>Metazoa</taxon>
        <taxon>Ecdysozoa</taxon>
        <taxon>Arthropoda</taxon>
        <taxon>Hexapoda</taxon>
        <taxon>Insecta</taxon>
        <taxon>Pterygota</taxon>
        <taxon>Neoptera</taxon>
        <taxon>Endopterygota</taxon>
        <taxon>Hymenoptera</taxon>
        <taxon>Cephoidea</taxon>
        <taxon>Cephidae</taxon>
        <taxon>Cephus</taxon>
    </lineage>
</organism>
<gene>
    <name evidence="3 4" type="primary">LOC112495321</name>
</gene>
<keyword evidence="2" id="KW-1185">Reference proteome</keyword>
<dbReference type="KEGG" id="ccin:112495321"/>
<name>A0AAJ7RV44_CEPCN</name>
<feature type="region of interest" description="Disordered" evidence="1">
    <location>
        <begin position="599"/>
        <end position="626"/>
    </location>
</feature>
<feature type="compositionally biased region" description="Basic and acidic residues" evidence="1">
    <location>
        <begin position="783"/>
        <end position="792"/>
    </location>
</feature>
<feature type="region of interest" description="Disordered" evidence="1">
    <location>
        <begin position="123"/>
        <end position="156"/>
    </location>
</feature>
<feature type="compositionally biased region" description="Basic and acidic residues" evidence="1">
    <location>
        <begin position="137"/>
        <end position="149"/>
    </location>
</feature>
<feature type="compositionally biased region" description="Polar residues" evidence="1">
    <location>
        <begin position="848"/>
        <end position="864"/>
    </location>
</feature>
<feature type="region of interest" description="Disordered" evidence="1">
    <location>
        <begin position="734"/>
        <end position="753"/>
    </location>
</feature>
<feature type="compositionally biased region" description="Polar residues" evidence="1">
    <location>
        <begin position="255"/>
        <end position="285"/>
    </location>
</feature>
<feature type="region of interest" description="Disordered" evidence="1">
    <location>
        <begin position="230"/>
        <end position="315"/>
    </location>
</feature>
<feature type="region of interest" description="Disordered" evidence="1">
    <location>
        <begin position="653"/>
        <end position="682"/>
    </location>
</feature>
<feature type="compositionally biased region" description="Polar residues" evidence="1">
    <location>
        <begin position="768"/>
        <end position="782"/>
    </location>
</feature>
<evidence type="ECO:0000313" key="4">
    <source>
        <dbReference type="RefSeq" id="XP_024947153.1"/>
    </source>
</evidence>
<feature type="compositionally biased region" description="Polar residues" evidence="1">
    <location>
        <begin position="656"/>
        <end position="665"/>
    </location>
</feature>
<dbReference type="GeneID" id="112495321"/>
<feature type="region of interest" description="Disordered" evidence="1">
    <location>
        <begin position="767"/>
        <end position="815"/>
    </location>
</feature>
<dbReference type="RefSeq" id="XP_024947152.1">
    <property type="nucleotide sequence ID" value="XM_025091384.1"/>
</dbReference>